<dbReference type="PANTHER" id="PTHR43422:SF3">
    <property type="entry name" value="THIAMINE THIAZOLE SYNTHASE"/>
    <property type="match status" value="1"/>
</dbReference>
<keyword evidence="2" id="KW-1185">Reference proteome</keyword>
<sequence>MSPARPQVVVLGGGFAGLLAASAAAPHAGAVIVLERDRYPQRPESRRGLPQSRHPHFLAPGGVLGLERLLPGIAGRLLAAGAHRISVNTDLLFRSGAGGWMARNDTGRFGITCSRSLLDHVVRVMVVEEDAITVRQGCEPVGLVGSATAVRGVRVRDAAAGTTEQLDADLVIDATGRGSQAGRWLDALGIAAPPTEVVDSGHAYATRVFRAAPGAESGFPVVLIQAESRSGTPGGNAILLPIECGRWIVAVGGTRGRELPAEDNEFIDYARRGVSDPLVAEILASAEPLTGTMRSRSTGNRRYRFDRVRSWPAGFVVVGDAVTALNPVYGQGLSVATRCAGTLVAEFARRGVTGGAAPRLQRSIVRAGTDPWQMATSQDLAFRNTESPGRTVLDRWKFRYGARVFRVAESRPAVAGVASDVMFLARPALAMGHPVVLAGAVLGPRRPPSTEPPLTGWERGFVAGRRVG</sequence>
<dbReference type="EC" id="1.-.-.-" evidence="1"/>
<proteinExistence type="predicted"/>
<accession>A0ABW7WZB7</accession>
<protein>
    <submittedName>
        <fullName evidence="1">NAD(P)/FAD-dependent oxidoreductase</fullName>
        <ecNumber evidence="1">1.-.-.-</ecNumber>
    </submittedName>
</protein>
<dbReference type="Proteomes" id="UP001611415">
    <property type="component" value="Unassembled WGS sequence"/>
</dbReference>
<keyword evidence="1" id="KW-0560">Oxidoreductase</keyword>
<evidence type="ECO:0000313" key="1">
    <source>
        <dbReference type="EMBL" id="MFI2474176.1"/>
    </source>
</evidence>
<dbReference type="RefSeq" id="WP_357401177.1">
    <property type="nucleotide sequence ID" value="NZ_JBEYCD010000002.1"/>
</dbReference>
<dbReference type="Pfam" id="PF12831">
    <property type="entry name" value="FAD_oxidored"/>
    <property type="match status" value="1"/>
</dbReference>
<dbReference type="SUPFAM" id="SSF51905">
    <property type="entry name" value="FAD/NAD(P)-binding domain"/>
    <property type="match status" value="1"/>
</dbReference>
<name>A0ABW7WZB7_9NOCA</name>
<dbReference type="Gene3D" id="3.50.50.60">
    <property type="entry name" value="FAD/NAD(P)-binding domain"/>
    <property type="match status" value="1"/>
</dbReference>
<dbReference type="InterPro" id="IPR036188">
    <property type="entry name" value="FAD/NAD-bd_sf"/>
</dbReference>
<gene>
    <name evidence="1" type="ORF">ACH49W_12440</name>
</gene>
<reference evidence="1 2" key="1">
    <citation type="submission" date="2024-10" db="EMBL/GenBank/DDBJ databases">
        <title>The Natural Products Discovery Center: Release of the First 8490 Sequenced Strains for Exploring Actinobacteria Biosynthetic Diversity.</title>
        <authorList>
            <person name="Kalkreuter E."/>
            <person name="Kautsar S.A."/>
            <person name="Yang D."/>
            <person name="Bader C.D."/>
            <person name="Teijaro C.N."/>
            <person name="Fluegel L."/>
            <person name="Davis C.M."/>
            <person name="Simpson J.R."/>
            <person name="Lauterbach L."/>
            <person name="Steele A.D."/>
            <person name="Gui C."/>
            <person name="Meng S."/>
            <person name="Li G."/>
            <person name="Viehrig K."/>
            <person name="Ye F."/>
            <person name="Su P."/>
            <person name="Kiefer A.F."/>
            <person name="Nichols A."/>
            <person name="Cepeda A.J."/>
            <person name="Yan W."/>
            <person name="Fan B."/>
            <person name="Jiang Y."/>
            <person name="Adhikari A."/>
            <person name="Zheng C.-J."/>
            <person name="Schuster L."/>
            <person name="Cowan T.M."/>
            <person name="Smanski M.J."/>
            <person name="Chevrette M.G."/>
            <person name="De Carvalho L.P.S."/>
            <person name="Shen B."/>
        </authorList>
    </citation>
    <scope>NUCLEOTIDE SEQUENCE [LARGE SCALE GENOMIC DNA]</scope>
    <source>
        <strain evidence="1 2">NPDC019275</strain>
    </source>
</reference>
<dbReference type="EMBL" id="JBIRYO010000006">
    <property type="protein sequence ID" value="MFI2474176.1"/>
    <property type="molecule type" value="Genomic_DNA"/>
</dbReference>
<organism evidence="1 2">
    <name type="scientific">Nocardia xishanensis</name>
    <dbReference type="NCBI Taxonomy" id="238964"/>
    <lineage>
        <taxon>Bacteria</taxon>
        <taxon>Bacillati</taxon>
        <taxon>Actinomycetota</taxon>
        <taxon>Actinomycetes</taxon>
        <taxon>Mycobacteriales</taxon>
        <taxon>Nocardiaceae</taxon>
        <taxon>Nocardia</taxon>
    </lineage>
</organism>
<dbReference type="GO" id="GO:0016491">
    <property type="term" value="F:oxidoreductase activity"/>
    <property type="evidence" value="ECO:0007669"/>
    <property type="project" value="UniProtKB-KW"/>
</dbReference>
<comment type="caution">
    <text evidence="1">The sequence shown here is derived from an EMBL/GenBank/DDBJ whole genome shotgun (WGS) entry which is preliminary data.</text>
</comment>
<dbReference type="PANTHER" id="PTHR43422">
    <property type="entry name" value="THIAMINE THIAZOLE SYNTHASE"/>
    <property type="match status" value="1"/>
</dbReference>
<evidence type="ECO:0000313" key="2">
    <source>
        <dbReference type="Proteomes" id="UP001611415"/>
    </source>
</evidence>